<dbReference type="CDD" id="cd04604">
    <property type="entry name" value="CBS_pair_SIS_assoc"/>
    <property type="match status" value="1"/>
</dbReference>
<dbReference type="SMART" id="SM00116">
    <property type="entry name" value="CBS"/>
    <property type="match status" value="2"/>
</dbReference>
<dbReference type="InterPro" id="IPR000644">
    <property type="entry name" value="CBS_dom"/>
</dbReference>
<sequence>MAQRIAGYGREVIETEAAALSLLIAGLDDNFVSAVDHILGARGRIVVSGMGKSGHIGRKFAATLASTGSPALFVHPAEASHGDLGMLVRGDLLIVLSNSGATIEVRPIMRHARGLGIPVIGIGAQENSPVMRDADIRLLLPQSREACPANIAPTTSTALMLALGDALAIAAMRERGVSRDGLQALHPGGNIGLRLKPVSTLMHPAPGLPLVSPTAPMAQVIVTITAASFGIAGVVNADGRLLGVITDGDLRRHADQLLNMTAEQVMTCHPVTVPANGYAEDALALMKARRITALFVTGGRTGEPDVPVGLVHIHDFLRLDLV</sequence>
<evidence type="ECO:0000259" key="7">
    <source>
        <dbReference type="PROSITE" id="PS51464"/>
    </source>
</evidence>
<protein>
    <submittedName>
        <fullName evidence="8">KpsF/GutQ family sugar-phosphate isomerase</fullName>
    </submittedName>
</protein>
<evidence type="ECO:0000256" key="1">
    <source>
        <dbReference type="ARBA" id="ARBA00008165"/>
    </source>
</evidence>
<dbReference type="Pfam" id="PF00571">
    <property type="entry name" value="CBS"/>
    <property type="match status" value="2"/>
</dbReference>
<dbReference type="Proteomes" id="UP000776276">
    <property type="component" value="Unassembled WGS sequence"/>
</dbReference>
<keyword evidence="2" id="KW-0677">Repeat</keyword>
<dbReference type="CDD" id="cd05014">
    <property type="entry name" value="SIS_Kpsf"/>
    <property type="match status" value="1"/>
</dbReference>
<keyword evidence="9" id="KW-1185">Reference proteome</keyword>
<evidence type="ECO:0000256" key="2">
    <source>
        <dbReference type="ARBA" id="ARBA00022737"/>
    </source>
</evidence>
<dbReference type="InterPro" id="IPR050986">
    <property type="entry name" value="GutQ/KpsF_isomerases"/>
</dbReference>
<evidence type="ECO:0000259" key="6">
    <source>
        <dbReference type="PROSITE" id="PS51371"/>
    </source>
</evidence>
<dbReference type="GO" id="GO:0016853">
    <property type="term" value="F:isomerase activity"/>
    <property type="evidence" value="ECO:0007669"/>
    <property type="project" value="UniProtKB-KW"/>
</dbReference>
<dbReference type="PROSITE" id="PS51464">
    <property type="entry name" value="SIS"/>
    <property type="match status" value="1"/>
</dbReference>
<evidence type="ECO:0000313" key="9">
    <source>
        <dbReference type="Proteomes" id="UP000776276"/>
    </source>
</evidence>
<feature type="domain" description="SIS" evidence="7">
    <location>
        <begin position="34"/>
        <end position="177"/>
    </location>
</feature>
<evidence type="ECO:0000256" key="4">
    <source>
        <dbReference type="PIRNR" id="PIRNR004692"/>
    </source>
</evidence>
<dbReference type="InterPro" id="IPR001347">
    <property type="entry name" value="SIS_dom"/>
</dbReference>
<reference evidence="8 9" key="1">
    <citation type="submission" date="2021-06" db="EMBL/GenBank/DDBJ databases">
        <title>Sphingomonas sp. XMGL2, whole genome shotgun sequencing project.</title>
        <authorList>
            <person name="Zhao G."/>
            <person name="Shen L."/>
        </authorList>
    </citation>
    <scope>NUCLEOTIDE SEQUENCE [LARGE SCALE GENOMIC DNA]</scope>
    <source>
        <strain evidence="8 9">XMGL2</strain>
    </source>
</reference>
<accession>A0ABS6BFU5</accession>
<evidence type="ECO:0000256" key="3">
    <source>
        <dbReference type="ARBA" id="ARBA00023122"/>
    </source>
</evidence>
<dbReference type="PANTHER" id="PTHR42745:SF1">
    <property type="entry name" value="ARABINOSE 5-PHOSPHATE ISOMERASE KDSD"/>
    <property type="match status" value="1"/>
</dbReference>
<dbReference type="PANTHER" id="PTHR42745">
    <property type="match status" value="1"/>
</dbReference>
<dbReference type="EMBL" id="JAHKRT010000002">
    <property type="protein sequence ID" value="MBU3077161.1"/>
    <property type="molecule type" value="Genomic_DNA"/>
</dbReference>
<comment type="caution">
    <text evidence="8">The sequence shown here is derived from an EMBL/GenBank/DDBJ whole genome shotgun (WGS) entry which is preliminary data.</text>
</comment>
<proteinExistence type="inferred from homology"/>
<feature type="domain" description="CBS" evidence="6">
    <location>
        <begin position="266"/>
        <end position="322"/>
    </location>
</feature>
<dbReference type="PIRSF" id="PIRSF004692">
    <property type="entry name" value="KdsD_KpsF"/>
    <property type="match status" value="1"/>
</dbReference>
<evidence type="ECO:0000313" key="8">
    <source>
        <dbReference type="EMBL" id="MBU3077161.1"/>
    </source>
</evidence>
<gene>
    <name evidence="8" type="ORF">KOF26_04710</name>
</gene>
<feature type="domain" description="CBS" evidence="6">
    <location>
        <begin position="202"/>
        <end position="263"/>
    </location>
</feature>
<dbReference type="Pfam" id="PF01380">
    <property type="entry name" value="SIS"/>
    <property type="match status" value="1"/>
</dbReference>
<dbReference type="InterPro" id="IPR004800">
    <property type="entry name" value="KdsD/KpsF-type"/>
</dbReference>
<name>A0ABS6BFU5_9SPHN</name>
<keyword evidence="3 5" id="KW-0129">CBS domain</keyword>
<evidence type="ECO:0000256" key="5">
    <source>
        <dbReference type="PROSITE-ProRule" id="PRU00703"/>
    </source>
</evidence>
<dbReference type="InterPro" id="IPR035474">
    <property type="entry name" value="SIS_Kpsf"/>
</dbReference>
<organism evidence="8 9">
    <name type="scientific">Sphingomonas quercus</name>
    <dbReference type="NCBI Taxonomy" id="2842451"/>
    <lineage>
        <taxon>Bacteria</taxon>
        <taxon>Pseudomonadati</taxon>
        <taxon>Pseudomonadota</taxon>
        <taxon>Alphaproteobacteria</taxon>
        <taxon>Sphingomonadales</taxon>
        <taxon>Sphingomonadaceae</taxon>
        <taxon>Sphingomonas</taxon>
    </lineage>
</organism>
<comment type="similarity">
    <text evidence="1 4">Belongs to the SIS family. GutQ/KpsF subfamily.</text>
</comment>
<dbReference type="PROSITE" id="PS51371">
    <property type="entry name" value="CBS"/>
    <property type="match status" value="2"/>
</dbReference>
<keyword evidence="8" id="KW-0413">Isomerase</keyword>
<dbReference type="NCBIfam" id="TIGR00393">
    <property type="entry name" value="kpsF"/>
    <property type="match status" value="1"/>
</dbReference>